<dbReference type="SUPFAM" id="SSF48403">
    <property type="entry name" value="Ankyrin repeat"/>
    <property type="match status" value="1"/>
</dbReference>
<name>A0A8H6Y213_9AGAR</name>
<dbReference type="AlphaFoldDB" id="A0A8H6Y213"/>
<organism evidence="1 2">
    <name type="scientific">Mycena sanguinolenta</name>
    <dbReference type="NCBI Taxonomy" id="230812"/>
    <lineage>
        <taxon>Eukaryota</taxon>
        <taxon>Fungi</taxon>
        <taxon>Dikarya</taxon>
        <taxon>Basidiomycota</taxon>
        <taxon>Agaricomycotina</taxon>
        <taxon>Agaricomycetes</taxon>
        <taxon>Agaricomycetidae</taxon>
        <taxon>Agaricales</taxon>
        <taxon>Marasmiineae</taxon>
        <taxon>Mycenaceae</taxon>
        <taxon>Mycena</taxon>
    </lineage>
</organism>
<comment type="caution">
    <text evidence="1">The sequence shown here is derived from an EMBL/GenBank/DDBJ whole genome shotgun (WGS) entry which is preliminary data.</text>
</comment>
<dbReference type="Proteomes" id="UP000623467">
    <property type="component" value="Unassembled WGS sequence"/>
</dbReference>
<keyword evidence="2" id="KW-1185">Reference proteome</keyword>
<reference evidence="1" key="1">
    <citation type="submission" date="2020-05" db="EMBL/GenBank/DDBJ databases">
        <title>Mycena genomes resolve the evolution of fungal bioluminescence.</title>
        <authorList>
            <person name="Tsai I.J."/>
        </authorList>
    </citation>
    <scope>NUCLEOTIDE SEQUENCE</scope>
    <source>
        <strain evidence="1">160909Yilan</strain>
    </source>
</reference>
<dbReference type="OrthoDB" id="508139at2759"/>
<proteinExistence type="predicted"/>
<dbReference type="Gene3D" id="1.25.40.20">
    <property type="entry name" value="Ankyrin repeat-containing domain"/>
    <property type="match status" value="1"/>
</dbReference>
<accession>A0A8H6Y213</accession>
<dbReference type="SUPFAM" id="SSF55729">
    <property type="entry name" value="Acyl-CoA N-acyltransferases (Nat)"/>
    <property type="match status" value="1"/>
</dbReference>
<gene>
    <name evidence="1" type="ORF">MSAN_01659100</name>
</gene>
<evidence type="ECO:0000313" key="1">
    <source>
        <dbReference type="EMBL" id="KAF7350969.1"/>
    </source>
</evidence>
<dbReference type="InterPro" id="IPR036770">
    <property type="entry name" value="Ankyrin_rpt-contain_sf"/>
</dbReference>
<dbReference type="EMBL" id="JACAZH010000014">
    <property type="protein sequence ID" value="KAF7350969.1"/>
    <property type="molecule type" value="Genomic_DNA"/>
</dbReference>
<evidence type="ECO:0000313" key="2">
    <source>
        <dbReference type="Proteomes" id="UP000623467"/>
    </source>
</evidence>
<dbReference type="InterPro" id="IPR016181">
    <property type="entry name" value="Acyl_CoA_acyltransferase"/>
</dbReference>
<protein>
    <submittedName>
        <fullName evidence="1">Ankyrin repeat family protein</fullName>
    </submittedName>
</protein>
<dbReference type="Gene3D" id="3.40.630.30">
    <property type="match status" value="1"/>
</dbReference>
<sequence length="540" mass="61488">MEASDAIVDLNTLTLHAKVKRHREHPRVINIISVQVKHPQFGDLVSLEAWRIFRAHCADSFLEIMDEDIDEMHQFSVTLFDKYGNLRPHLMSPGYRSGTGCWGQEVNSGQLLYILDMTVEEPYRGKGIGTWTLQQFLRTEHVQNDDTVICWPNPMGICDKALWDIEKKRQIGFFRKSDFRRIGRTNFFGYSPKRDHPSRSIPLEGDAGALDDNFSVTSTNVQLQFPLHFAIISDKTTNVASTIQSFYDQDPTSIHRADDMGFTPILVAVSSQNLIATRKLLEWDLRADLENAVNAEGVTPLEQLANVMRSGREFSEIFLGWQGYSDDELTMQYLLKQGMGQAVGLNLADYISKKKYGCTCDKCARGWLSPRMRFALRTDAQFWADSMPMNFDFFTKGRAADPSIMMDSPSSFIPPALYPNFYLTFYKGYCEVLTAISALLGTTDEVLSVEGVLRFINPDQNSQYFFQKGGRIEYAFDSITHCAKEQSSLGDDTFRETFGDHEDWVSLPTCANDLEFQLVRKMIGLDGRGQRWGAIPRQWV</sequence>